<evidence type="ECO:0000256" key="2">
    <source>
        <dbReference type="ARBA" id="ARBA00023235"/>
    </source>
</evidence>
<dbReference type="PIRSF" id="PIRSF016184">
    <property type="entry name" value="PhzC_PhzF"/>
    <property type="match status" value="1"/>
</dbReference>
<evidence type="ECO:0000256" key="1">
    <source>
        <dbReference type="ARBA" id="ARBA00008270"/>
    </source>
</evidence>
<proteinExistence type="inferred from homology"/>
<dbReference type="PANTHER" id="PTHR13774:SF17">
    <property type="entry name" value="PHENAZINE BIOSYNTHESIS-LIKE DOMAIN-CONTAINING PROTEIN"/>
    <property type="match status" value="1"/>
</dbReference>
<gene>
    <name evidence="4" type="ORF">PN36_27350</name>
</gene>
<dbReference type="PANTHER" id="PTHR13774">
    <property type="entry name" value="PHENAZINE BIOSYNTHESIS PROTEIN"/>
    <property type="match status" value="1"/>
</dbReference>
<accession>A0A0A6PN86</accession>
<dbReference type="InterPro" id="IPR003719">
    <property type="entry name" value="Phenazine_PhzF-like"/>
</dbReference>
<dbReference type="Proteomes" id="UP000030428">
    <property type="component" value="Unassembled WGS sequence"/>
</dbReference>
<organism evidence="4 5">
    <name type="scientific">Candidatus Thiomargarita nelsonii</name>
    <dbReference type="NCBI Taxonomy" id="1003181"/>
    <lineage>
        <taxon>Bacteria</taxon>
        <taxon>Pseudomonadati</taxon>
        <taxon>Pseudomonadota</taxon>
        <taxon>Gammaproteobacteria</taxon>
        <taxon>Thiotrichales</taxon>
        <taxon>Thiotrichaceae</taxon>
        <taxon>Thiomargarita</taxon>
    </lineage>
</organism>
<dbReference type="GO" id="GO:0005737">
    <property type="term" value="C:cytoplasm"/>
    <property type="evidence" value="ECO:0007669"/>
    <property type="project" value="TreeGrafter"/>
</dbReference>
<comment type="caution">
    <text evidence="4">The sequence shown here is derived from an EMBL/GenBank/DDBJ whole genome shotgun (WGS) entry which is preliminary data.</text>
</comment>
<feature type="active site" evidence="3">
    <location>
        <position position="46"/>
    </location>
</feature>
<comment type="similarity">
    <text evidence="1">Belongs to the PhzF family.</text>
</comment>
<dbReference type="NCBIfam" id="TIGR00654">
    <property type="entry name" value="PhzF_family"/>
    <property type="match status" value="1"/>
</dbReference>
<evidence type="ECO:0008006" key="6">
    <source>
        <dbReference type="Google" id="ProtNLM"/>
    </source>
</evidence>
<evidence type="ECO:0000313" key="5">
    <source>
        <dbReference type="Proteomes" id="UP000030428"/>
    </source>
</evidence>
<dbReference type="Gene3D" id="3.10.310.10">
    <property type="entry name" value="Diaminopimelate Epimerase, Chain A, domain 1"/>
    <property type="match status" value="2"/>
</dbReference>
<sequence length="262" mass="30104">MDNNYFIIKAFSTDPLLGNPAGVVILDSPIAKYKMQRVAAINGFPETVFIHPNKRESDVYHLWWFTPEHEVFDAGHATLSAQYVISNHLVAEHSQKYSLVWDNGRREVFTHQYDRLYYPTDTKLEAFEPEQAPKKIASRGQIYQADEDLVIVLDATQDVLNYKPDYNLITELPFRGVAITATDATYDYCSRFFAPKYGVNEDFVTASSHKYLSQYWMNKTQKKQVTGIQYSNSEGVVTVENMETHIEILGKCCIYSQGEIRL</sequence>
<dbReference type="GO" id="GO:0016853">
    <property type="term" value="F:isomerase activity"/>
    <property type="evidence" value="ECO:0007669"/>
    <property type="project" value="UniProtKB-KW"/>
</dbReference>
<keyword evidence="2" id="KW-0413">Isomerase</keyword>
<dbReference type="SUPFAM" id="SSF54506">
    <property type="entry name" value="Diaminopimelate epimerase-like"/>
    <property type="match status" value="1"/>
</dbReference>
<evidence type="ECO:0000313" key="4">
    <source>
        <dbReference type="EMBL" id="KHD08302.1"/>
    </source>
</evidence>
<name>A0A0A6PN86_9GAMM</name>
<protein>
    <recommendedName>
        <fullName evidence="6">Phenazine biosynthesis PhzC/PhzF protein</fullName>
    </recommendedName>
</protein>
<keyword evidence="5" id="KW-1185">Reference proteome</keyword>
<dbReference type="Pfam" id="PF02567">
    <property type="entry name" value="PhzC-PhzF"/>
    <property type="match status" value="1"/>
</dbReference>
<dbReference type="AlphaFoldDB" id="A0A0A6PN86"/>
<evidence type="ECO:0000256" key="3">
    <source>
        <dbReference type="PIRSR" id="PIRSR016184-1"/>
    </source>
</evidence>
<reference evidence="4 5" key="1">
    <citation type="journal article" date="2016" name="Front. Microbiol.">
        <title>Single-Cell (Meta-)Genomics of a Dimorphic Candidatus Thiomargarita nelsonii Reveals Genomic Plasticity.</title>
        <authorList>
            <person name="Flood B.E."/>
            <person name="Fliss P."/>
            <person name="Jones D.S."/>
            <person name="Dick G.J."/>
            <person name="Jain S."/>
            <person name="Kaster A.K."/>
            <person name="Winkel M."/>
            <person name="Mussmann M."/>
            <person name="Bailey J."/>
        </authorList>
    </citation>
    <scope>NUCLEOTIDE SEQUENCE [LARGE SCALE GENOMIC DNA]</scope>
    <source>
        <strain evidence="4">Hydrate Ridge</strain>
    </source>
</reference>
<dbReference type="EMBL" id="JSZA02000168">
    <property type="protein sequence ID" value="KHD08302.1"/>
    <property type="molecule type" value="Genomic_DNA"/>
</dbReference>